<proteinExistence type="predicted"/>
<feature type="transmembrane region" description="Helical" evidence="1">
    <location>
        <begin position="57"/>
        <end position="81"/>
    </location>
</feature>
<sequence>MLDFRPGERLLACTFSFVSGFVDSIGFLYLGGVFLSFMSGNTTRSATALVEGNWSLATLAGSCIILFLAGVVLGAITNRWATRRWDVFRAREAVLFAVALIFLLTSILTAVGLDDIAILTLSVGIGATNSIFERKGEVAIPLTYMTGTLVKMGQRFADTFFGGSHVQWVYHFVLWAALSVGAILGALTFHRLGMHAVIIITGVVIAAALINQIVRNRRRKAGLPL</sequence>
<organism evidence="2 3">
    <name type="scientific">Corynebacterium urogenitale</name>
    <dbReference type="NCBI Taxonomy" id="2487892"/>
    <lineage>
        <taxon>Bacteria</taxon>
        <taxon>Bacillati</taxon>
        <taxon>Actinomycetota</taxon>
        <taxon>Actinomycetes</taxon>
        <taxon>Mycobacteriales</taxon>
        <taxon>Corynebacteriaceae</taxon>
        <taxon>Corynebacterium</taxon>
    </lineage>
</organism>
<feature type="transmembrane region" description="Helical" evidence="1">
    <location>
        <begin position="93"/>
        <end position="113"/>
    </location>
</feature>
<keyword evidence="1" id="KW-1133">Transmembrane helix</keyword>
<keyword evidence="1" id="KW-0812">Transmembrane</keyword>
<accession>A0A5J6Z5S8</accession>
<dbReference type="InterPro" id="IPR010699">
    <property type="entry name" value="DUF1275"/>
</dbReference>
<keyword evidence="3" id="KW-1185">Reference proteome</keyword>
<gene>
    <name evidence="2" type="ORF">CUROG_04810</name>
</gene>
<feature type="transmembrane region" description="Helical" evidence="1">
    <location>
        <begin position="196"/>
        <end position="214"/>
    </location>
</feature>
<dbReference type="PANTHER" id="PTHR37314:SF4">
    <property type="entry name" value="UPF0700 TRANSMEMBRANE PROTEIN YOAK"/>
    <property type="match status" value="1"/>
</dbReference>
<dbReference type="EMBL" id="CP045032">
    <property type="protein sequence ID" value="QFQ02334.1"/>
    <property type="molecule type" value="Genomic_DNA"/>
</dbReference>
<evidence type="ECO:0008006" key="4">
    <source>
        <dbReference type="Google" id="ProtNLM"/>
    </source>
</evidence>
<name>A0A5J6Z5S8_9CORY</name>
<dbReference type="RefSeq" id="WP_151902710.1">
    <property type="nucleotide sequence ID" value="NZ_CP045032.1"/>
</dbReference>
<evidence type="ECO:0000256" key="1">
    <source>
        <dbReference type="SAM" id="Phobius"/>
    </source>
</evidence>
<dbReference type="OrthoDB" id="3544269at2"/>
<feature type="transmembrane region" description="Helical" evidence="1">
    <location>
        <begin position="12"/>
        <end position="37"/>
    </location>
</feature>
<evidence type="ECO:0000313" key="2">
    <source>
        <dbReference type="EMBL" id="QFQ02334.1"/>
    </source>
</evidence>
<keyword evidence="1" id="KW-0472">Membrane</keyword>
<dbReference type="Pfam" id="PF06912">
    <property type="entry name" value="DUF1275"/>
    <property type="match status" value="1"/>
</dbReference>
<dbReference type="Proteomes" id="UP000326711">
    <property type="component" value="Chromosome"/>
</dbReference>
<dbReference type="AlphaFoldDB" id="A0A5J6Z5S8"/>
<feature type="transmembrane region" description="Helical" evidence="1">
    <location>
        <begin position="168"/>
        <end position="189"/>
    </location>
</feature>
<protein>
    <recommendedName>
        <fullName evidence="4">DUF1275 domain-containing protein</fullName>
    </recommendedName>
</protein>
<dbReference type="PANTHER" id="PTHR37314">
    <property type="entry name" value="SLR0142 PROTEIN"/>
    <property type="match status" value="1"/>
</dbReference>
<dbReference type="KEGG" id="cuo:CUROG_04810"/>
<evidence type="ECO:0000313" key="3">
    <source>
        <dbReference type="Proteomes" id="UP000326711"/>
    </source>
</evidence>
<reference evidence="3" key="1">
    <citation type="submission" date="2019-10" db="EMBL/GenBank/DDBJ databases">
        <title>Complete genome sequence of Corynebacterium urogenitalis DSM 108747, isolated from the genital tract of a cow.</title>
        <authorList>
            <person name="Ruckert C."/>
            <person name="Ballas P."/>
            <person name="Wagener K."/>
            <person name="Drillich M."/>
            <person name="Kaempfer P."/>
            <person name="Busse H.-J."/>
            <person name="Ehling-Schulz M."/>
        </authorList>
    </citation>
    <scope>NUCLEOTIDE SEQUENCE [LARGE SCALE GENOMIC DNA]</scope>
    <source>
        <strain evidence="3">LMM 1652</strain>
    </source>
</reference>